<keyword evidence="2" id="KW-1185">Reference proteome</keyword>
<dbReference type="AlphaFoldDB" id="A0A087TSV3"/>
<proteinExistence type="predicted"/>
<organism evidence="1 2">
    <name type="scientific">Stegodyphus mimosarum</name>
    <name type="common">African social velvet spider</name>
    <dbReference type="NCBI Taxonomy" id="407821"/>
    <lineage>
        <taxon>Eukaryota</taxon>
        <taxon>Metazoa</taxon>
        <taxon>Ecdysozoa</taxon>
        <taxon>Arthropoda</taxon>
        <taxon>Chelicerata</taxon>
        <taxon>Arachnida</taxon>
        <taxon>Araneae</taxon>
        <taxon>Araneomorphae</taxon>
        <taxon>Entelegynae</taxon>
        <taxon>Eresoidea</taxon>
        <taxon>Eresidae</taxon>
        <taxon>Stegodyphus</taxon>
    </lineage>
</organism>
<accession>A0A087TSV3</accession>
<protein>
    <submittedName>
        <fullName evidence="1">Uncharacterized protein</fullName>
    </submittedName>
</protein>
<evidence type="ECO:0000313" key="2">
    <source>
        <dbReference type="Proteomes" id="UP000054359"/>
    </source>
</evidence>
<sequence>MCFCAIAVNSLLFINLKDTSEVKFGIEENCLIFRRVSSC</sequence>
<dbReference type="Proteomes" id="UP000054359">
    <property type="component" value="Unassembled WGS sequence"/>
</dbReference>
<gene>
    <name evidence="1" type="ORF">X975_23555</name>
</gene>
<dbReference type="EMBL" id="KK116587">
    <property type="protein sequence ID" value="KFM68192.1"/>
    <property type="molecule type" value="Genomic_DNA"/>
</dbReference>
<feature type="non-terminal residue" evidence="1">
    <location>
        <position position="39"/>
    </location>
</feature>
<evidence type="ECO:0000313" key="1">
    <source>
        <dbReference type="EMBL" id="KFM68192.1"/>
    </source>
</evidence>
<name>A0A087TSV3_STEMI</name>
<reference evidence="1 2" key="1">
    <citation type="submission" date="2013-11" db="EMBL/GenBank/DDBJ databases">
        <title>Genome sequencing of Stegodyphus mimosarum.</title>
        <authorList>
            <person name="Bechsgaard J."/>
        </authorList>
    </citation>
    <scope>NUCLEOTIDE SEQUENCE [LARGE SCALE GENOMIC DNA]</scope>
</reference>